<dbReference type="Gene3D" id="2.40.128.640">
    <property type="match status" value="1"/>
</dbReference>
<dbReference type="AlphaFoldDB" id="A0A848GN51"/>
<dbReference type="Pfam" id="PF04170">
    <property type="entry name" value="NlpE"/>
    <property type="match status" value="1"/>
</dbReference>
<gene>
    <name evidence="2" type="ORF">HHL17_12920</name>
</gene>
<organism evidence="2 3">
    <name type="scientific">Chitinophaga fulva</name>
    <dbReference type="NCBI Taxonomy" id="2728842"/>
    <lineage>
        <taxon>Bacteria</taxon>
        <taxon>Pseudomonadati</taxon>
        <taxon>Bacteroidota</taxon>
        <taxon>Chitinophagia</taxon>
        <taxon>Chitinophagales</taxon>
        <taxon>Chitinophagaceae</taxon>
        <taxon>Chitinophaga</taxon>
    </lineage>
</organism>
<dbReference type="PROSITE" id="PS51257">
    <property type="entry name" value="PROKAR_LIPOPROTEIN"/>
    <property type="match status" value="1"/>
</dbReference>
<name>A0A848GN51_9BACT</name>
<accession>A0A848GN51</accession>
<dbReference type="Proteomes" id="UP000583266">
    <property type="component" value="Unassembled WGS sequence"/>
</dbReference>
<evidence type="ECO:0000313" key="3">
    <source>
        <dbReference type="Proteomes" id="UP000583266"/>
    </source>
</evidence>
<dbReference type="InterPro" id="IPR007298">
    <property type="entry name" value="Cu-R_lipoprotein_NlpE"/>
</dbReference>
<comment type="caution">
    <text evidence="2">The sequence shown here is derived from an EMBL/GenBank/DDBJ whole genome shotgun (WGS) entry which is preliminary data.</text>
</comment>
<proteinExistence type="predicted"/>
<dbReference type="RefSeq" id="WP_169225125.1">
    <property type="nucleotide sequence ID" value="NZ_JABBGC010000001.1"/>
</dbReference>
<evidence type="ECO:0000256" key="1">
    <source>
        <dbReference type="SAM" id="MobiDB-lite"/>
    </source>
</evidence>
<protein>
    <submittedName>
        <fullName evidence="2">Copper resistance protein NlpE</fullName>
    </submittedName>
</protein>
<sequence length="159" mass="17421">MKKTPFFFLICTVAAAITLGCNNSNTSSQKEMPDSTAPEPEPFPKTAAFNAGTFKGTIPGGAQKRDVSITFHADSTFTMKESYLSKEGKPEHEMDNTGKWSYDGVSKSIYLAYKNLADRGTSFSIIDDNTIQLQDHSIQAPGQAEKTGGPEYTLRRQQP</sequence>
<evidence type="ECO:0000313" key="2">
    <source>
        <dbReference type="EMBL" id="NML38100.1"/>
    </source>
</evidence>
<keyword evidence="3" id="KW-1185">Reference proteome</keyword>
<feature type="region of interest" description="Disordered" evidence="1">
    <location>
        <begin position="134"/>
        <end position="159"/>
    </location>
</feature>
<feature type="region of interest" description="Disordered" evidence="1">
    <location>
        <begin position="25"/>
        <end position="44"/>
    </location>
</feature>
<dbReference type="EMBL" id="JABBGC010000001">
    <property type="protein sequence ID" value="NML38100.1"/>
    <property type="molecule type" value="Genomic_DNA"/>
</dbReference>
<reference evidence="2 3" key="1">
    <citation type="submission" date="2020-04" db="EMBL/GenBank/DDBJ databases">
        <title>Chitinophaga sp. G-6-1-13 sp. nov., isolated from soil.</title>
        <authorList>
            <person name="Dahal R.H."/>
            <person name="Chaudhary D.K."/>
        </authorList>
    </citation>
    <scope>NUCLEOTIDE SEQUENCE [LARGE SCALE GENOMIC DNA]</scope>
    <source>
        <strain evidence="2 3">G-6-1-13</strain>
    </source>
</reference>